<feature type="region of interest" description="Disordered" evidence="5">
    <location>
        <begin position="541"/>
        <end position="562"/>
    </location>
</feature>
<proteinExistence type="predicted"/>
<dbReference type="GO" id="GO:0016020">
    <property type="term" value="C:membrane"/>
    <property type="evidence" value="ECO:0007669"/>
    <property type="project" value="UniProtKB-SubCell"/>
</dbReference>
<protein>
    <submittedName>
        <fullName evidence="7">Sulfate transporter/antisigma-factor antagonist</fullName>
    </submittedName>
</protein>
<dbReference type="CDD" id="cd07042">
    <property type="entry name" value="STAS_SulP_like_sulfate_transporter"/>
    <property type="match status" value="1"/>
</dbReference>
<dbReference type="SUPFAM" id="SSF52091">
    <property type="entry name" value="SpoIIaa-like"/>
    <property type="match status" value="1"/>
</dbReference>
<evidence type="ECO:0000256" key="1">
    <source>
        <dbReference type="ARBA" id="ARBA00004141"/>
    </source>
</evidence>
<reference evidence="7 8" key="1">
    <citation type="journal article" date="2011" name="Stand. Genomic Sci.">
        <title>Complete genome sequence of Rhodospirillum rubrum type strain (S1).</title>
        <authorList>
            <person name="Munk A.C."/>
            <person name="Copeland A."/>
            <person name="Lucas S."/>
            <person name="Lapidus A."/>
            <person name="Del Rio T.G."/>
            <person name="Barry K."/>
            <person name="Detter J.C."/>
            <person name="Hammon N."/>
            <person name="Israni S."/>
            <person name="Pitluck S."/>
            <person name="Brettin T."/>
            <person name="Bruce D."/>
            <person name="Han C."/>
            <person name="Tapia R."/>
            <person name="Gilna P."/>
            <person name="Schmutz J."/>
            <person name="Larimer F."/>
            <person name="Land M."/>
            <person name="Kyrpides N.C."/>
            <person name="Mavromatis K."/>
            <person name="Richardson P."/>
            <person name="Rohde M."/>
            <person name="Goker M."/>
            <person name="Klenk H.P."/>
            <person name="Zhang Y."/>
            <person name="Roberts G.P."/>
            <person name="Reslewic S."/>
            <person name="Schwartz D.C."/>
        </authorList>
    </citation>
    <scope>NUCLEOTIDE SEQUENCE [LARGE SCALE GENOMIC DNA]</scope>
    <source>
        <strain evidence="8">ATCC 11170 / ATH 1.1.1 / DSM 467 / LMG 4362 / NCIMB 8255 / S1</strain>
    </source>
</reference>
<dbReference type="KEGG" id="rru:Rru_A1906"/>
<evidence type="ECO:0000256" key="2">
    <source>
        <dbReference type="ARBA" id="ARBA00022692"/>
    </source>
</evidence>
<keyword evidence="8" id="KW-1185">Reference proteome</keyword>
<dbReference type="Proteomes" id="UP000001929">
    <property type="component" value="Chromosome"/>
</dbReference>
<keyword evidence="2" id="KW-0812">Transmembrane</keyword>
<gene>
    <name evidence="7" type="ordered locus">Rru_A1906</name>
</gene>
<dbReference type="PROSITE" id="PS50801">
    <property type="entry name" value="STAS"/>
    <property type="match status" value="1"/>
</dbReference>
<dbReference type="InterPro" id="IPR011547">
    <property type="entry name" value="SLC26A/SulP_dom"/>
</dbReference>
<dbReference type="InterPro" id="IPR002645">
    <property type="entry name" value="STAS_dom"/>
</dbReference>
<dbReference type="PANTHER" id="PTHR11814">
    <property type="entry name" value="SULFATE TRANSPORTER"/>
    <property type="match status" value="1"/>
</dbReference>
<organism evidence="7 8">
    <name type="scientific">Rhodospirillum rubrum (strain ATCC 11170 / ATH 1.1.1 / DSM 467 / LMG 4362 / NCIMB 8255 / S1)</name>
    <dbReference type="NCBI Taxonomy" id="269796"/>
    <lineage>
        <taxon>Bacteria</taxon>
        <taxon>Pseudomonadati</taxon>
        <taxon>Pseudomonadota</taxon>
        <taxon>Alphaproteobacteria</taxon>
        <taxon>Rhodospirillales</taxon>
        <taxon>Rhodospirillaceae</taxon>
        <taxon>Rhodospirillum</taxon>
    </lineage>
</organism>
<comment type="subcellular location">
    <subcellularLocation>
        <location evidence="1">Membrane</location>
        <topology evidence="1">Multi-pass membrane protein</topology>
    </subcellularLocation>
</comment>
<feature type="domain" description="STAS" evidence="6">
    <location>
        <begin position="426"/>
        <end position="536"/>
    </location>
</feature>
<dbReference type="Gene3D" id="3.30.750.24">
    <property type="entry name" value="STAS domain"/>
    <property type="match status" value="1"/>
</dbReference>
<sequence length="562" mass="57229">MSALINGLRFDTLRGDLFGGITAAVVALPLALAFGVASGAGAIAGLYGAIFVGFFAALFGGTPAQVSGPTGPMTVVMTGVVMQFAHDPALAFTVVMMGGLVQMIFGALGLGRYVTYVPTPVVSGFMSGIGAIIIILEIAPLLGVAGGQEGVLATLAALPRVIAATNPAAAGLGALTLALVVLWPKAWGKIVPAALVALVVGTLIARFALPGVPVIGAIPTGFPQPHLPSIDLGVLPSMIASALMLGLLGCIDSLLTSLVADTLTRVPHKSDRELLGQGLGNVIAGLFGGIPGAGATMRTVINIRAGGRTPLSGALHALVLLALVLGLAPLAEGVPHAVLAGILLKVGWDIIDWPYLRRLRQAPRDGVVTMVVVLVLTVAVDLITAVAVGIIVKSLLAARAMAPYQLDRIRVVSGDGGGLALGQSEQALLARAGSAIALVHLSGPFSFCSANDMIRRSLRLGGTQVVVFDLTEVPMIDTSVALALGQMIGEVGESGARVVIAGMGGPGIETLATLGVLDRFTPADLVETRRTALERALSLVEEKNTPGNPDGENPNCQKTREK</sequence>
<dbReference type="GO" id="GO:0055085">
    <property type="term" value="P:transmembrane transport"/>
    <property type="evidence" value="ECO:0007669"/>
    <property type="project" value="InterPro"/>
</dbReference>
<dbReference type="AlphaFoldDB" id="Q2RT39"/>
<evidence type="ECO:0000259" key="6">
    <source>
        <dbReference type="PROSITE" id="PS50801"/>
    </source>
</evidence>
<dbReference type="InterPro" id="IPR001902">
    <property type="entry name" value="SLC26A/SulP_fam"/>
</dbReference>
<keyword evidence="3" id="KW-1133">Transmembrane helix</keyword>
<dbReference type="PhylomeDB" id="Q2RT39"/>
<evidence type="ECO:0000256" key="5">
    <source>
        <dbReference type="SAM" id="MobiDB-lite"/>
    </source>
</evidence>
<dbReference type="HOGENOM" id="CLU_003182_13_1_5"/>
<dbReference type="RefSeq" id="WP_011389659.1">
    <property type="nucleotide sequence ID" value="NC_007643.1"/>
</dbReference>
<dbReference type="Pfam" id="PF00916">
    <property type="entry name" value="Sulfate_transp"/>
    <property type="match status" value="1"/>
</dbReference>
<evidence type="ECO:0000313" key="7">
    <source>
        <dbReference type="EMBL" id="ABC22706.1"/>
    </source>
</evidence>
<name>Q2RT39_RHORT</name>
<dbReference type="PATRIC" id="fig|269796.9.peg.1987"/>
<evidence type="ECO:0000256" key="4">
    <source>
        <dbReference type="ARBA" id="ARBA00023136"/>
    </source>
</evidence>
<dbReference type="eggNOG" id="COG0659">
    <property type="taxonomic scope" value="Bacteria"/>
</dbReference>
<accession>Q2RT39</accession>
<dbReference type="STRING" id="269796.Rru_A1906"/>
<evidence type="ECO:0000256" key="3">
    <source>
        <dbReference type="ARBA" id="ARBA00022989"/>
    </source>
</evidence>
<dbReference type="EnsemblBacteria" id="ABC22706">
    <property type="protein sequence ID" value="ABC22706"/>
    <property type="gene ID" value="Rru_A1906"/>
</dbReference>
<keyword evidence="4" id="KW-0472">Membrane</keyword>
<dbReference type="Pfam" id="PF01740">
    <property type="entry name" value="STAS"/>
    <property type="match status" value="1"/>
</dbReference>
<dbReference type="InterPro" id="IPR036513">
    <property type="entry name" value="STAS_dom_sf"/>
</dbReference>
<dbReference type="EMBL" id="CP000230">
    <property type="protein sequence ID" value="ABC22706.1"/>
    <property type="molecule type" value="Genomic_DNA"/>
</dbReference>
<evidence type="ECO:0000313" key="8">
    <source>
        <dbReference type="Proteomes" id="UP000001929"/>
    </source>
</evidence>